<keyword evidence="6" id="KW-1185">Reference proteome</keyword>
<dbReference type="Proteomes" id="UP001174936">
    <property type="component" value="Unassembled WGS sequence"/>
</dbReference>
<dbReference type="SUPFAM" id="SSF54373">
    <property type="entry name" value="FAD-linked reductases, C-terminal domain"/>
    <property type="match status" value="1"/>
</dbReference>
<dbReference type="PANTHER" id="PTHR11552">
    <property type="entry name" value="GLUCOSE-METHANOL-CHOLINE GMC OXIDOREDUCTASE"/>
    <property type="match status" value="1"/>
</dbReference>
<evidence type="ECO:0000256" key="3">
    <source>
        <dbReference type="SAM" id="SignalP"/>
    </source>
</evidence>
<keyword evidence="2" id="KW-0285">Flavoprotein</keyword>
<dbReference type="InterPro" id="IPR000172">
    <property type="entry name" value="GMC_OxRdtase_N"/>
</dbReference>
<feature type="binding site" evidence="2">
    <location>
        <position position="118"/>
    </location>
    <ligand>
        <name>FAD</name>
        <dbReference type="ChEBI" id="CHEBI:57692"/>
    </ligand>
</feature>
<dbReference type="GO" id="GO:0016614">
    <property type="term" value="F:oxidoreductase activity, acting on CH-OH group of donors"/>
    <property type="evidence" value="ECO:0007669"/>
    <property type="project" value="InterPro"/>
</dbReference>
<dbReference type="GO" id="GO:0044550">
    <property type="term" value="P:secondary metabolite biosynthetic process"/>
    <property type="evidence" value="ECO:0007669"/>
    <property type="project" value="TreeGrafter"/>
</dbReference>
<dbReference type="InterPro" id="IPR036188">
    <property type="entry name" value="FAD/NAD-bd_sf"/>
</dbReference>
<evidence type="ECO:0000259" key="4">
    <source>
        <dbReference type="PROSITE" id="PS00624"/>
    </source>
</evidence>
<dbReference type="Gene3D" id="3.30.560.10">
    <property type="entry name" value="Glucose Oxidase, domain 3"/>
    <property type="match status" value="1"/>
</dbReference>
<proteinExistence type="inferred from homology"/>
<comment type="caution">
    <text evidence="5">The sequence shown here is derived from an EMBL/GenBank/DDBJ whole genome shotgun (WGS) entry which is preliminary data.</text>
</comment>
<reference evidence="5" key="1">
    <citation type="submission" date="2023-06" db="EMBL/GenBank/DDBJ databases">
        <title>Genome-scale phylogeny and comparative genomics of the fungal order Sordariales.</title>
        <authorList>
            <consortium name="Lawrence Berkeley National Laboratory"/>
            <person name="Hensen N."/>
            <person name="Bonometti L."/>
            <person name="Westerberg I."/>
            <person name="Brannstrom I.O."/>
            <person name="Guillou S."/>
            <person name="Cros-Aarteil S."/>
            <person name="Calhoun S."/>
            <person name="Haridas S."/>
            <person name="Kuo A."/>
            <person name="Mondo S."/>
            <person name="Pangilinan J."/>
            <person name="Riley R."/>
            <person name="Labutti K."/>
            <person name="Andreopoulos B."/>
            <person name="Lipzen A."/>
            <person name="Chen C."/>
            <person name="Yanf M."/>
            <person name="Daum C."/>
            <person name="Ng V."/>
            <person name="Clum A."/>
            <person name="Steindorff A."/>
            <person name="Ohm R."/>
            <person name="Martin F."/>
            <person name="Silar P."/>
            <person name="Natvig D."/>
            <person name="Lalanne C."/>
            <person name="Gautier V."/>
            <person name="Ament-Velasquez S.L."/>
            <person name="Kruys A."/>
            <person name="Hutchinson M.I."/>
            <person name="Powell A.J."/>
            <person name="Barry K."/>
            <person name="Miller A.N."/>
            <person name="Grigoriev I.V."/>
            <person name="Debuchy R."/>
            <person name="Gladieux P."/>
            <person name="Thoren M.H."/>
            <person name="Johannesson H."/>
        </authorList>
    </citation>
    <scope>NUCLEOTIDE SEQUENCE</scope>
    <source>
        <strain evidence="5">SMH2532-1</strain>
    </source>
</reference>
<keyword evidence="3" id="KW-0732">Signal</keyword>
<feature type="signal peptide" evidence="3">
    <location>
        <begin position="1"/>
        <end position="27"/>
    </location>
</feature>
<evidence type="ECO:0000313" key="5">
    <source>
        <dbReference type="EMBL" id="KAK0644268.1"/>
    </source>
</evidence>
<protein>
    <recommendedName>
        <fullName evidence="4">Glucose-methanol-choline oxidoreductase N-terminal domain-containing protein</fullName>
    </recommendedName>
</protein>
<name>A0AA39Y1M5_9PEZI</name>
<dbReference type="PANTHER" id="PTHR11552:SF115">
    <property type="entry name" value="DEHYDROGENASE XPTC-RELATED"/>
    <property type="match status" value="1"/>
</dbReference>
<dbReference type="GO" id="GO:0050660">
    <property type="term" value="F:flavin adenine dinucleotide binding"/>
    <property type="evidence" value="ECO:0007669"/>
    <property type="project" value="InterPro"/>
</dbReference>
<dbReference type="InterPro" id="IPR007867">
    <property type="entry name" value="GMC_OxRtase_C"/>
</dbReference>
<comment type="cofactor">
    <cofactor evidence="2">
        <name>FAD</name>
        <dbReference type="ChEBI" id="CHEBI:57692"/>
    </cofactor>
</comment>
<dbReference type="InterPro" id="IPR012132">
    <property type="entry name" value="GMC_OxRdtase"/>
</dbReference>
<evidence type="ECO:0000256" key="1">
    <source>
        <dbReference type="ARBA" id="ARBA00010790"/>
    </source>
</evidence>
<keyword evidence="2" id="KW-0274">FAD</keyword>
<dbReference type="EMBL" id="JAULSV010000005">
    <property type="protein sequence ID" value="KAK0644268.1"/>
    <property type="molecule type" value="Genomic_DNA"/>
</dbReference>
<comment type="similarity">
    <text evidence="1">Belongs to the GMC oxidoreductase family.</text>
</comment>
<dbReference type="Pfam" id="PF05199">
    <property type="entry name" value="GMC_oxred_C"/>
    <property type="match status" value="1"/>
</dbReference>
<evidence type="ECO:0000313" key="6">
    <source>
        <dbReference type="Proteomes" id="UP001174936"/>
    </source>
</evidence>
<evidence type="ECO:0000256" key="2">
    <source>
        <dbReference type="PIRSR" id="PIRSR000137-2"/>
    </source>
</evidence>
<accession>A0AA39Y1M5</accession>
<feature type="chain" id="PRO_5041375437" description="Glucose-methanol-choline oxidoreductase N-terminal domain-containing protein" evidence="3">
    <location>
        <begin position="28"/>
        <end position="631"/>
    </location>
</feature>
<dbReference type="PROSITE" id="PS00624">
    <property type="entry name" value="GMC_OXRED_2"/>
    <property type="match status" value="1"/>
</dbReference>
<dbReference type="PIRSF" id="PIRSF000137">
    <property type="entry name" value="Alcohol_oxidase"/>
    <property type="match status" value="1"/>
</dbReference>
<dbReference type="Pfam" id="PF00732">
    <property type="entry name" value="GMC_oxred_N"/>
    <property type="match status" value="1"/>
</dbReference>
<dbReference type="SUPFAM" id="SSF51905">
    <property type="entry name" value="FAD/NAD(P)-binding domain"/>
    <property type="match status" value="1"/>
</dbReference>
<gene>
    <name evidence="5" type="ORF">B0T16DRAFT_392645</name>
</gene>
<dbReference type="Gene3D" id="3.50.50.60">
    <property type="entry name" value="FAD/NAD(P)-binding domain"/>
    <property type="match status" value="1"/>
</dbReference>
<dbReference type="AlphaFoldDB" id="A0AA39Y1M5"/>
<feature type="domain" description="Glucose-methanol-choline oxidoreductase N-terminal" evidence="4">
    <location>
        <begin position="308"/>
        <end position="322"/>
    </location>
</feature>
<organism evidence="5 6">
    <name type="scientific">Cercophora newfieldiana</name>
    <dbReference type="NCBI Taxonomy" id="92897"/>
    <lineage>
        <taxon>Eukaryota</taxon>
        <taxon>Fungi</taxon>
        <taxon>Dikarya</taxon>
        <taxon>Ascomycota</taxon>
        <taxon>Pezizomycotina</taxon>
        <taxon>Sordariomycetes</taxon>
        <taxon>Sordariomycetidae</taxon>
        <taxon>Sordariales</taxon>
        <taxon>Lasiosphaeriaceae</taxon>
        <taxon>Cercophora</taxon>
    </lineage>
</organism>
<sequence length="631" mass="67025">MWAFRAFTRAVAALCLFGLLTVGPVNADTNSNSNQDQANTYDYVIVGAGISGLVVANRLTEDRKISVLVIERGGFDDKPQAIVPYYANELDTSVLISPVSAPNAMLNNSTSEVAVAAVVGGGSVVNGMGYNRGSKADYDSWEALGNPGWDWDGLLPYFRKSTTFTPPTSQSAVQWNITWDLSAYGSGPLRTHVPSFQYPDMAAFWDAFRHETGVSTPPGTNTGIGTGAFWTPSTIDARDMTRSTARKAYYDPFRAARPNLHLLTGQTATEIIFGSGNALVAKGVRITSRANGSSRSVFARKEVILAAGAIQTPQLLQVSGVGPAAVLRAAGIQVKKDMPAVGANFQDHATTLMIFAINNQSFPNPNTIAGNATYNATVWDEYLTNKTGPIAAASASSVLYFSRPQLDSPAGAAATVRRLLAQNAAQYLPSIYRSSAALLRGFQAQRDVLAQQFSSSSAAIVAHPFLGNGFTPAPLLKPLSRGTVTLNLSDPHGLPVVQFNTLMNPVDGENVVAIVKRIRRFWQSPKLARFAPVELAPGPQFQTDEEILAALTGNQLIFWPSLAHPAGTCAMMPERLGGCVAADLKVYGVKGLRIVDASVLPLIPGAALQATIYAVAEKAADLIRGRAGGGH</sequence>